<proteinExistence type="predicted"/>
<dbReference type="Proteomes" id="UP000054279">
    <property type="component" value="Unassembled WGS sequence"/>
</dbReference>
<feature type="non-terminal residue" evidence="1">
    <location>
        <position position="1"/>
    </location>
</feature>
<dbReference type="GO" id="GO:0006508">
    <property type="term" value="P:proteolysis"/>
    <property type="evidence" value="ECO:0007669"/>
    <property type="project" value="InterPro"/>
</dbReference>
<gene>
    <name evidence="1" type="ORF">M422DRAFT_119818</name>
</gene>
<dbReference type="GO" id="GO:0008240">
    <property type="term" value="F:tripeptidyl-peptidase activity"/>
    <property type="evidence" value="ECO:0007669"/>
    <property type="project" value="TreeGrafter"/>
</dbReference>
<dbReference type="EMBL" id="KN837344">
    <property type="protein sequence ID" value="KIJ27200.1"/>
    <property type="molecule type" value="Genomic_DNA"/>
</dbReference>
<feature type="non-terminal residue" evidence="1">
    <location>
        <position position="52"/>
    </location>
</feature>
<dbReference type="Gene3D" id="3.40.50.200">
    <property type="entry name" value="Peptidase S8/S53 domain"/>
    <property type="match status" value="1"/>
</dbReference>
<dbReference type="GO" id="GO:0004252">
    <property type="term" value="F:serine-type endopeptidase activity"/>
    <property type="evidence" value="ECO:0007669"/>
    <property type="project" value="InterPro"/>
</dbReference>
<dbReference type="InterPro" id="IPR036852">
    <property type="entry name" value="Peptidase_S8/S53_dom_sf"/>
</dbReference>
<reference evidence="1 2" key="1">
    <citation type="submission" date="2014-06" db="EMBL/GenBank/DDBJ databases">
        <title>Evolutionary Origins and Diversification of the Mycorrhizal Mutualists.</title>
        <authorList>
            <consortium name="DOE Joint Genome Institute"/>
            <consortium name="Mycorrhizal Genomics Consortium"/>
            <person name="Kohler A."/>
            <person name="Kuo A."/>
            <person name="Nagy L.G."/>
            <person name="Floudas D."/>
            <person name="Copeland A."/>
            <person name="Barry K.W."/>
            <person name="Cichocki N."/>
            <person name="Veneault-Fourrey C."/>
            <person name="LaButti K."/>
            <person name="Lindquist E.A."/>
            <person name="Lipzen A."/>
            <person name="Lundell T."/>
            <person name="Morin E."/>
            <person name="Murat C."/>
            <person name="Riley R."/>
            <person name="Ohm R."/>
            <person name="Sun H."/>
            <person name="Tunlid A."/>
            <person name="Henrissat B."/>
            <person name="Grigoriev I.V."/>
            <person name="Hibbett D.S."/>
            <person name="Martin F."/>
        </authorList>
    </citation>
    <scope>NUCLEOTIDE SEQUENCE [LARGE SCALE GENOMIC DNA]</scope>
    <source>
        <strain evidence="1 2">SS14</strain>
    </source>
</reference>
<accession>A0A0C9UPD2</accession>
<dbReference type="PANTHER" id="PTHR14218">
    <property type="entry name" value="PROTEASE S8 TRIPEPTIDYL PEPTIDASE I CLN2"/>
    <property type="match status" value="1"/>
</dbReference>
<organism evidence="1 2">
    <name type="scientific">Sphaerobolus stellatus (strain SS14)</name>
    <dbReference type="NCBI Taxonomy" id="990650"/>
    <lineage>
        <taxon>Eukaryota</taxon>
        <taxon>Fungi</taxon>
        <taxon>Dikarya</taxon>
        <taxon>Basidiomycota</taxon>
        <taxon>Agaricomycotina</taxon>
        <taxon>Agaricomycetes</taxon>
        <taxon>Phallomycetidae</taxon>
        <taxon>Geastrales</taxon>
        <taxon>Sphaerobolaceae</taxon>
        <taxon>Sphaerobolus</taxon>
    </lineage>
</organism>
<dbReference type="InterPro" id="IPR050819">
    <property type="entry name" value="Tripeptidyl-peptidase_I"/>
</dbReference>
<evidence type="ECO:0008006" key="3">
    <source>
        <dbReference type="Google" id="ProtNLM"/>
    </source>
</evidence>
<dbReference type="PANTHER" id="PTHR14218:SF15">
    <property type="entry name" value="TRIPEPTIDYL-PEPTIDASE 1"/>
    <property type="match status" value="1"/>
</dbReference>
<dbReference type="SUPFAM" id="SSF52743">
    <property type="entry name" value="Subtilisin-like"/>
    <property type="match status" value="1"/>
</dbReference>
<sequence>AAQGENVIRVLAGTQELVSGTSCSAPILASTFSLLNAQLLAADKPVVGFLNP</sequence>
<keyword evidence="2" id="KW-1185">Reference proteome</keyword>
<name>A0A0C9UPD2_SPHS4</name>
<evidence type="ECO:0000313" key="2">
    <source>
        <dbReference type="Proteomes" id="UP000054279"/>
    </source>
</evidence>
<protein>
    <recommendedName>
        <fullName evidence="3">Peptidase S53 domain-containing protein</fullName>
    </recommendedName>
</protein>
<dbReference type="HOGENOM" id="CLU_3093241_0_0_1"/>
<dbReference type="OrthoDB" id="409122at2759"/>
<evidence type="ECO:0000313" key="1">
    <source>
        <dbReference type="EMBL" id="KIJ27200.1"/>
    </source>
</evidence>
<dbReference type="AlphaFoldDB" id="A0A0C9UPD2"/>